<organism evidence="2 3">
    <name type="scientific">Brachybacterium vulturis</name>
    <dbReference type="NCBI Taxonomy" id="2017484"/>
    <lineage>
        <taxon>Bacteria</taxon>
        <taxon>Bacillati</taxon>
        <taxon>Actinomycetota</taxon>
        <taxon>Actinomycetes</taxon>
        <taxon>Micrococcales</taxon>
        <taxon>Dermabacteraceae</taxon>
        <taxon>Brachybacterium</taxon>
    </lineage>
</organism>
<accession>A0A291GPA9</accession>
<name>A0A291GPA9_9MICO</name>
<dbReference type="CDD" id="cd11614">
    <property type="entry name" value="SAF_CpaB_FlgA_like"/>
    <property type="match status" value="1"/>
</dbReference>
<reference evidence="3" key="1">
    <citation type="submission" date="2017-09" db="EMBL/GenBank/DDBJ databases">
        <title>Brachybacterium sp. VM2412.</title>
        <authorList>
            <person name="Tak E.J."/>
            <person name="Bae J.-W."/>
        </authorList>
    </citation>
    <scope>NUCLEOTIDE SEQUENCE [LARGE SCALE GENOMIC DNA]</scope>
    <source>
        <strain evidence="3">VM2412</strain>
    </source>
</reference>
<dbReference type="PROSITE" id="PS51318">
    <property type="entry name" value="TAT"/>
    <property type="match status" value="1"/>
</dbReference>
<gene>
    <name evidence="2" type="ORF">CFK38_12995</name>
</gene>
<protein>
    <recommendedName>
        <fullName evidence="1">SAF domain-containing protein</fullName>
    </recommendedName>
</protein>
<feature type="domain" description="SAF" evidence="1">
    <location>
        <begin position="47"/>
        <end position="109"/>
    </location>
</feature>
<dbReference type="InterPro" id="IPR013974">
    <property type="entry name" value="SAF"/>
</dbReference>
<sequence>MLSRFRAHLPAWRRALRRRRRLLAALAVAALVAALLPALLPPSARGVDVVIADAALAPGTVLAPSHLSTTRIAEELVPPGAALEVDAVRGRTLRIPLDAGALLLPGMLVAAGAPAIPEGSVLMAVPVPAVLVPHLPPGAGVELLSTDPTLFGSSGIDARVLEVPESAAPAPVLGAGSTGTAEVLVIVAQERAREVAHALGVGAVVVTVIG</sequence>
<dbReference type="InterPro" id="IPR006311">
    <property type="entry name" value="TAT_signal"/>
</dbReference>
<dbReference type="OrthoDB" id="4794319at2"/>
<dbReference type="KEGG" id="brz:CFK38_12995"/>
<proteinExistence type="predicted"/>
<evidence type="ECO:0000259" key="1">
    <source>
        <dbReference type="SMART" id="SM00858"/>
    </source>
</evidence>
<dbReference type="Proteomes" id="UP000218165">
    <property type="component" value="Chromosome"/>
</dbReference>
<evidence type="ECO:0000313" key="2">
    <source>
        <dbReference type="EMBL" id="ATG52333.1"/>
    </source>
</evidence>
<dbReference type="Pfam" id="PF08666">
    <property type="entry name" value="SAF"/>
    <property type="match status" value="1"/>
</dbReference>
<dbReference type="RefSeq" id="WP_096803447.1">
    <property type="nucleotide sequence ID" value="NZ_CP023563.1"/>
</dbReference>
<dbReference type="SMART" id="SM00858">
    <property type="entry name" value="SAF"/>
    <property type="match status" value="1"/>
</dbReference>
<keyword evidence="3" id="KW-1185">Reference proteome</keyword>
<dbReference type="EMBL" id="CP023563">
    <property type="protein sequence ID" value="ATG52333.1"/>
    <property type="molecule type" value="Genomic_DNA"/>
</dbReference>
<dbReference type="AlphaFoldDB" id="A0A291GPA9"/>
<evidence type="ECO:0000313" key="3">
    <source>
        <dbReference type="Proteomes" id="UP000218165"/>
    </source>
</evidence>